<feature type="region of interest" description="Disordered" evidence="9">
    <location>
        <begin position="718"/>
        <end position="800"/>
    </location>
</feature>
<dbReference type="GO" id="GO:0005524">
    <property type="term" value="F:ATP binding"/>
    <property type="evidence" value="ECO:0007669"/>
    <property type="project" value="UniProtKB-KW"/>
</dbReference>
<dbReference type="InterPro" id="IPR012562">
    <property type="entry name" value="GUCT"/>
</dbReference>
<name>I2CNZ0_NANGC</name>
<dbReference type="InterPro" id="IPR059027">
    <property type="entry name" value="DD_DDX21-DDX50"/>
</dbReference>
<organism evidence="13">
    <name type="scientific">Nannochloropsis gaditana (strain CCMP526)</name>
    <name type="common">Green microalga</name>
    <name type="synonym">Microchloropsis gaditana</name>
    <dbReference type="NCBI Taxonomy" id="1093141"/>
    <lineage>
        <taxon>Eukaryota</taxon>
        <taxon>Sar</taxon>
        <taxon>Stramenopiles</taxon>
        <taxon>Ochrophyta</taxon>
        <taxon>Eustigmatophyceae</taxon>
        <taxon>Eustigmatales</taxon>
        <taxon>Monodopsidaceae</taxon>
        <taxon>Nannochloropsis</taxon>
    </lineage>
</organism>
<comment type="similarity">
    <text evidence="1">Belongs to the DEAD box helicase family. DDX21/DDX50 subfamily.</text>
</comment>
<feature type="domain" description="Helicase C-terminal" evidence="12">
    <location>
        <begin position="422"/>
        <end position="568"/>
    </location>
</feature>
<dbReference type="EMBL" id="JU963524">
    <property type="protein sequence ID" value="AFJ68623.1"/>
    <property type="molecule type" value="mRNA"/>
</dbReference>
<feature type="transmembrane region" description="Helical" evidence="10">
    <location>
        <begin position="37"/>
        <end position="59"/>
    </location>
</feature>
<dbReference type="InterPro" id="IPR011545">
    <property type="entry name" value="DEAD/DEAH_box_helicase_dom"/>
</dbReference>
<keyword evidence="5 8" id="KW-0347">Helicase</keyword>
<dbReference type="InterPro" id="IPR027417">
    <property type="entry name" value="P-loop_NTPase"/>
</dbReference>
<evidence type="ECO:0000256" key="10">
    <source>
        <dbReference type="SAM" id="Phobius"/>
    </source>
</evidence>
<dbReference type="SUPFAM" id="SSF52540">
    <property type="entry name" value="P-loop containing nucleoside triphosphate hydrolases"/>
    <property type="match status" value="1"/>
</dbReference>
<dbReference type="InterPro" id="IPR001650">
    <property type="entry name" value="Helicase_C-like"/>
</dbReference>
<evidence type="ECO:0000256" key="9">
    <source>
        <dbReference type="SAM" id="MobiDB-lite"/>
    </source>
</evidence>
<dbReference type="InterPro" id="IPR050079">
    <property type="entry name" value="DEAD_box_RNA_helicase"/>
</dbReference>
<evidence type="ECO:0000256" key="6">
    <source>
        <dbReference type="ARBA" id="ARBA00022840"/>
    </source>
</evidence>
<evidence type="ECO:0000256" key="8">
    <source>
        <dbReference type="RuleBase" id="RU000492"/>
    </source>
</evidence>
<dbReference type="PROSITE" id="PS51194">
    <property type="entry name" value="HELICASE_CTER"/>
    <property type="match status" value="1"/>
</dbReference>
<keyword evidence="3 8" id="KW-0547">Nucleotide-binding</keyword>
<dbReference type="AlphaFoldDB" id="I2CNZ0"/>
<evidence type="ECO:0000259" key="11">
    <source>
        <dbReference type="PROSITE" id="PS51192"/>
    </source>
</evidence>
<evidence type="ECO:0000313" key="13">
    <source>
        <dbReference type="EMBL" id="AFJ68623.1"/>
    </source>
</evidence>
<feature type="non-terminal residue" evidence="13">
    <location>
        <position position="800"/>
    </location>
</feature>
<sequence>MDLQPSLTPNNIILSTQRSETQTQHYSRKTRRSANRITLGTAAAASTFCLLFAAPVHAFHPVIPSPMLLRRLALSTSSSFLLPSSSPTPSVRPGGRTLTAWLRPFSSTAKPASKPLTETPPQRLPGRRVTALNSYRGGGGGRSRGSYGGGRGRGPQVDDFKSFGEEMTFDTTAHDEGGEMSIDEKRVSPGVVESLAGANITHFTPIQRETFDPLFEGRDMIGRSRTGTGKTLAFGLPILEAVAKNMEAAGTKNARGRSPSVIILAPTRELAKQCDEQLSRIGRPLGLWIRTIYGGVPYERQIRDLESGFDVLVGTPGRIMDHLDRGTLSLNDIKHIILDEADEMLKMGFAEDIEKIFSYFDVTQAQMLLFSATTPSWVQVIARKYLKNPINVDAVGGGNRAATTIRHVAVKVPDSYSARKNVLEDVIAAHSCGGRVMVFTQTKSEADELSTSSPYAAENTRVLHGDITQRQRELTLRQFRDGFFKVLIATDVAARGIDIPEVDLVIQYRPCDDSDSYVHRSGRTGRAGREGTSVIIYSEPEWFKLRRLENDINIKFDKVGMPSIEDVVSGLCLAQTDKLKNVDAEVVPYFKAYAAELVAGSDAPVEEMLARCLAAMTGRKLTVSRSLLTGQHGMTTVVAEADGPLREWDVLDFVKGLYEGTDRLFIPEVKFLWNRPNAAVFDLDTAKAKIVMAKFAEAEAPVMSLSLCKDMPRLENTGRSFGRGGGGRGGYQGSRGGGGGGGGGYRQGGGGGGYQGNRGRAPFKDTWGNGGGGGRSSAPWKKNAGGRSFESKSWEGTKEI</sequence>
<dbReference type="InterPro" id="IPR044742">
    <property type="entry name" value="DEAD/DEAH_RhlB"/>
</dbReference>
<dbReference type="Pfam" id="PF00271">
    <property type="entry name" value="Helicase_C"/>
    <property type="match status" value="1"/>
</dbReference>
<dbReference type="SMART" id="SM00487">
    <property type="entry name" value="DEXDc"/>
    <property type="match status" value="1"/>
</dbReference>
<dbReference type="GO" id="GO:0005829">
    <property type="term" value="C:cytosol"/>
    <property type="evidence" value="ECO:0007669"/>
    <property type="project" value="TreeGrafter"/>
</dbReference>
<protein>
    <recommendedName>
        <fullName evidence="2">RNA helicase</fullName>
        <ecNumber evidence="2">3.6.4.13</ecNumber>
    </recommendedName>
</protein>
<dbReference type="CDD" id="cd00268">
    <property type="entry name" value="DEADc"/>
    <property type="match status" value="1"/>
</dbReference>
<reference evidence="13" key="2">
    <citation type="journal article" date="2012" name="Nat. Commun.">
        <title>Draft genome sequence and genetic transformation of the oleaginous alga Nannochloropis gaditana.</title>
        <authorList>
            <person name="Radakovits R."/>
            <person name="Jinkerson R.E."/>
            <person name="Fuerstenberg S.I."/>
            <person name="Tae H."/>
            <person name="Settlage R.E."/>
            <person name="Boore J.L."/>
            <person name="Posewitz M.C."/>
        </authorList>
    </citation>
    <scope>NUCLEOTIDE SEQUENCE</scope>
    <source>
        <strain evidence="13">CCMP526</strain>
    </source>
</reference>
<keyword evidence="6 8" id="KW-0067">ATP-binding</keyword>
<dbReference type="GO" id="GO:0003723">
    <property type="term" value="F:RNA binding"/>
    <property type="evidence" value="ECO:0007669"/>
    <property type="project" value="UniProtKB-KW"/>
</dbReference>
<evidence type="ECO:0000256" key="1">
    <source>
        <dbReference type="ARBA" id="ARBA00006517"/>
    </source>
</evidence>
<dbReference type="GO" id="GO:0016787">
    <property type="term" value="F:hydrolase activity"/>
    <property type="evidence" value="ECO:0007669"/>
    <property type="project" value="UniProtKB-KW"/>
</dbReference>
<keyword evidence="10" id="KW-1133">Transmembrane helix</keyword>
<keyword evidence="10" id="KW-0812">Transmembrane</keyword>
<dbReference type="CDD" id="cd18787">
    <property type="entry name" value="SF2_C_DEAD"/>
    <property type="match status" value="1"/>
</dbReference>
<dbReference type="PROSITE" id="PS00039">
    <property type="entry name" value="DEAD_ATP_HELICASE"/>
    <property type="match status" value="1"/>
</dbReference>
<evidence type="ECO:0000256" key="2">
    <source>
        <dbReference type="ARBA" id="ARBA00012552"/>
    </source>
</evidence>
<evidence type="ECO:0000256" key="5">
    <source>
        <dbReference type="ARBA" id="ARBA00022806"/>
    </source>
</evidence>
<keyword evidence="10" id="KW-0472">Membrane</keyword>
<dbReference type="EC" id="3.6.4.13" evidence="2"/>
<feature type="compositionally biased region" description="Gly residues" evidence="9">
    <location>
        <begin position="721"/>
        <end position="756"/>
    </location>
</feature>
<proteinExistence type="evidence at transcript level"/>
<dbReference type="GO" id="GO:0003724">
    <property type="term" value="F:RNA helicase activity"/>
    <property type="evidence" value="ECO:0007669"/>
    <property type="project" value="UniProtKB-EC"/>
</dbReference>
<feature type="compositionally biased region" description="Basic and acidic residues" evidence="9">
    <location>
        <begin position="789"/>
        <end position="800"/>
    </location>
</feature>
<reference evidence="13" key="1">
    <citation type="journal article" date="2012" name="Bioengineered">
        <title>Additional insights into the genome of the oleaginous model alga Nannochloropsis gaditana.</title>
        <authorList>
            <person name="Jinkerson R.E."/>
            <person name="Radakovits R."/>
            <person name="Posewitz M.C."/>
        </authorList>
    </citation>
    <scope>NUCLEOTIDE SEQUENCE</scope>
    <source>
        <strain evidence="13">CCMP526</strain>
    </source>
</reference>
<dbReference type="InterPro" id="IPR014001">
    <property type="entry name" value="Helicase_ATP-bd"/>
</dbReference>
<feature type="region of interest" description="Disordered" evidence="9">
    <location>
        <begin position="131"/>
        <end position="155"/>
    </location>
</feature>
<dbReference type="InterPro" id="IPR000629">
    <property type="entry name" value="RNA-helicase_DEAD-box_CS"/>
</dbReference>
<dbReference type="PANTHER" id="PTHR47959">
    <property type="entry name" value="ATP-DEPENDENT RNA HELICASE RHLE-RELATED"/>
    <property type="match status" value="1"/>
</dbReference>
<dbReference type="PROSITE" id="PS51192">
    <property type="entry name" value="HELICASE_ATP_BIND_1"/>
    <property type="match status" value="1"/>
</dbReference>
<dbReference type="Pfam" id="PF26142">
    <property type="entry name" value="DD_DDX21-DDX50"/>
    <property type="match status" value="1"/>
</dbReference>
<evidence type="ECO:0000256" key="4">
    <source>
        <dbReference type="ARBA" id="ARBA00022801"/>
    </source>
</evidence>
<keyword evidence="7" id="KW-0694">RNA-binding</keyword>
<dbReference type="Gene3D" id="3.40.50.300">
    <property type="entry name" value="P-loop containing nucleotide triphosphate hydrolases"/>
    <property type="match status" value="2"/>
</dbReference>
<dbReference type="Pfam" id="PF00270">
    <property type="entry name" value="DEAD"/>
    <property type="match status" value="1"/>
</dbReference>
<evidence type="ECO:0000256" key="3">
    <source>
        <dbReference type="ARBA" id="ARBA00022741"/>
    </source>
</evidence>
<evidence type="ECO:0000256" key="7">
    <source>
        <dbReference type="ARBA" id="ARBA00022884"/>
    </source>
</evidence>
<accession>I2CNZ0</accession>
<dbReference type="PANTHER" id="PTHR47959:SF1">
    <property type="entry name" value="ATP-DEPENDENT RNA HELICASE DBPA"/>
    <property type="match status" value="1"/>
</dbReference>
<feature type="domain" description="Helicase ATP-binding" evidence="11">
    <location>
        <begin position="211"/>
        <end position="392"/>
    </location>
</feature>
<dbReference type="SMART" id="SM00490">
    <property type="entry name" value="HELICc"/>
    <property type="match status" value="1"/>
</dbReference>
<evidence type="ECO:0000259" key="12">
    <source>
        <dbReference type="PROSITE" id="PS51194"/>
    </source>
</evidence>
<dbReference type="Pfam" id="PF08152">
    <property type="entry name" value="GUCT"/>
    <property type="match status" value="1"/>
</dbReference>
<keyword evidence="4 8" id="KW-0378">Hydrolase</keyword>
<gene>
    <name evidence="13" type="ORF">NGATSA_3007300</name>
</gene>
<feature type="compositionally biased region" description="Gly residues" evidence="9">
    <location>
        <begin position="136"/>
        <end position="153"/>
    </location>
</feature>